<dbReference type="Pfam" id="PF00534">
    <property type="entry name" value="Glycos_transf_1"/>
    <property type="match status" value="1"/>
</dbReference>
<dbReference type="PANTHER" id="PTHR45947">
    <property type="entry name" value="SULFOQUINOVOSYL TRANSFERASE SQD2"/>
    <property type="match status" value="1"/>
</dbReference>
<name>A0A354M5G8_9BACT</name>
<dbReference type="InterPro" id="IPR028098">
    <property type="entry name" value="Glyco_trans_4-like_N"/>
</dbReference>
<dbReference type="Proteomes" id="UP000262954">
    <property type="component" value="Unassembled WGS sequence"/>
</dbReference>
<accession>A0A354M5G8</accession>
<dbReference type="GO" id="GO:0016757">
    <property type="term" value="F:glycosyltransferase activity"/>
    <property type="evidence" value="ECO:0007669"/>
    <property type="project" value="InterPro"/>
</dbReference>
<feature type="domain" description="Glycosyltransferase subfamily 4-like N-terminal" evidence="2">
    <location>
        <begin position="15"/>
        <end position="174"/>
    </location>
</feature>
<dbReference type="Pfam" id="PF13579">
    <property type="entry name" value="Glyco_trans_4_4"/>
    <property type="match status" value="1"/>
</dbReference>
<dbReference type="InterPro" id="IPR001296">
    <property type="entry name" value="Glyco_trans_1"/>
</dbReference>
<sequence length="379" mass="42576">MKILHTISGLNISSGGPTSCTYNLIKGLRDEGIDADILTLMPRDDSDKIIADDSFIKALPNDARTPLVYSSNFRRYLNSHIGYDLYHANGLWTCPTHFTAEIAKKQNKPCVIAPHGMLYPQALQVSAWKKKIVSTVFQRKDLETASCLQATCMAELEHIRAFGLNNPVAVIPNGLAIDDSLEIRKTSNSVRRFAFVGRLNRIKNVDLLLSAWSKLGNKTHNCELLIIGDGDTAYKKELEEFATANKLNNVRFLGFIMGKDLQKLVHSIDFQILPSKSENFGMVVPEALIQGIPVIASKGTPWSDLVTFDCGWWVDNDIDTLISTLLIAINLSEQDRLGMGERGRTLVLRHYSIKSVSLRMRQLYEWLEKDIKMPEFVHV</sequence>
<evidence type="ECO:0000313" key="3">
    <source>
        <dbReference type="EMBL" id="HBJ09757.1"/>
    </source>
</evidence>
<proteinExistence type="predicted"/>
<dbReference type="InterPro" id="IPR050194">
    <property type="entry name" value="Glycosyltransferase_grp1"/>
</dbReference>
<evidence type="ECO:0000313" key="4">
    <source>
        <dbReference type="Proteomes" id="UP000262954"/>
    </source>
</evidence>
<dbReference type="EMBL" id="DNWC01000159">
    <property type="protein sequence ID" value="HBJ09757.1"/>
    <property type="molecule type" value="Genomic_DNA"/>
</dbReference>
<feature type="domain" description="Glycosyl transferase family 1" evidence="1">
    <location>
        <begin position="191"/>
        <end position="344"/>
    </location>
</feature>
<dbReference type="SUPFAM" id="SSF53756">
    <property type="entry name" value="UDP-Glycosyltransferase/glycogen phosphorylase"/>
    <property type="match status" value="1"/>
</dbReference>
<organism evidence="3 4">
    <name type="scientific">Coprobacter fastidiosus</name>
    <dbReference type="NCBI Taxonomy" id="1099853"/>
    <lineage>
        <taxon>Bacteria</taxon>
        <taxon>Pseudomonadati</taxon>
        <taxon>Bacteroidota</taxon>
        <taxon>Bacteroidia</taxon>
        <taxon>Bacteroidales</taxon>
        <taxon>Barnesiellaceae</taxon>
        <taxon>Coprobacter</taxon>
    </lineage>
</organism>
<protein>
    <submittedName>
        <fullName evidence="3">Glycosyl transferase family 1</fullName>
    </submittedName>
</protein>
<dbReference type="AlphaFoldDB" id="A0A354M5G8"/>
<reference evidence="3 4" key="1">
    <citation type="journal article" date="2018" name="Nat. Biotechnol.">
        <title>A standardized bacterial taxonomy based on genome phylogeny substantially revises the tree of life.</title>
        <authorList>
            <person name="Parks D.H."/>
            <person name="Chuvochina M."/>
            <person name="Waite D.W."/>
            <person name="Rinke C."/>
            <person name="Skarshewski A."/>
            <person name="Chaumeil P.A."/>
            <person name="Hugenholtz P."/>
        </authorList>
    </citation>
    <scope>NUCLEOTIDE SEQUENCE [LARGE SCALE GENOMIC DNA]</scope>
    <source>
        <strain evidence="3">UBA11482</strain>
    </source>
</reference>
<comment type="caution">
    <text evidence="3">The sequence shown here is derived from an EMBL/GenBank/DDBJ whole genome shotgun (WGS) entry which is preliminary data.</text>
</comment>
<evidence type="ECO:0000259" key="2">
    <source>
        <dbReference type="Pfam" id="PF13579"/>
    </source>
</evidence>
<dbReference type="PANTHER" id="PTHR45947:SF3">
    <property type="entry name" value="SULFOQUINOVOSYL TRANSFERASE SQD2"/>
    <property type="match status" value="1"/>
</dbReference>
<evidence type="ECO:0000259" key="1">
    <source>
        <dbReference type="Pfam" id="PF00534"/>
    </source>
</evidence>
<dbReference type="Gene3D" id="3.40.50.2000">
    <property type="entry name" value="Glycogen Phosphorylase B"/>
    <property type="match status" value="2"/>
</dbReference>
<gene>
    <name evidence="3" type="ORF">DDY73_12235</name>
</gene>
<keyword evidence="3" id="KW-0808">Transferase</keyword>